<reference evidence="1" key="2">
    <citation type="submission" date="2021-06" db="EMBL/GenBank/DDBJ databases">
        <authorList>
            <consortium name="NCBI Pathogen Detection Project"/>
        </authorList>
    </citation>
    <scope>NUCLEOTIDE SEQUENCE</scope>
    <source>
        <strain evidence="1">HN1000</strain>
    </source>
</reference>
<sequence>MRKRVIIFFILSIIIGVAVGCLVKDYTCNKYNKSTKMIEDNLSKQFQKVLNSEIKKVKDEYEVKLKEEQKKDKSDSSSVVFNKKMIKLRQLVSKYYKNNDKEALYLAVDGTGNINKLLLTYNKEHYICIKDNTQDIENTYSIEHTQKIDINNENNISDSITFKILNRGEDTFNINNHQLFIDYIQILMNKNLSNKDKSALNVQVNMNLSELSSVEDLNTYLYNKDSLKINNFIFSVKKIEDKELDLKGIEYSIKSNIEKR</sequence>
<dbReference type="Proteomes" id="UP000878956">
    <property type="component" value="Unassembled WGS sequence"/>
</dbReference>
<protein>
    <recommendedName>
        <fullName evidence="3">Lipoprotein</fullName>
    </recommendedName>
</protein>
<evidence type="ECO:0000313" key="1">
    <source>
        <dbReference type="EMBL" id="HBH1542554.1"/>
    </source>
</evidence>
<evidence type="ECO:0000313" key="2">
    <source>
        <dbReference type="Proteomes" id="UP000878956"/>
    </source>
</evidence>
<comment type="caution">
    <text evidence="1">The sequence shown here is derived from an EMBL/GenBank/DDBJ whole genome shotgun (WGS) entry which is preliminary data.</text>
</comment>
<proteinExistence type="predicted"/>
<dbReference type="EMBL" id="DAEPXK010000019">
    <property type="protein sequence ID" value="HBH1542554.1"/>
    <property type="molecule type" value="Genomic_DNA"/>
</dbReference>
<reference evidence="1" key="1">
    <citation type="journal article" date="2018" name="Genome Biol.">
        <title>SKESA: strategic k-mer extension for scrupulous assemblies.</title>
        <authorList>
            <person name="Souvorov A."/>
            <person name="Agarwala R."/>
            <person name="Lipman D.J."/>
        </authorList>
    </citation>
    <scope>NUCLEOTIDE SEQUENCE</scope>
    <source>
        <strain evidence="1">HN1000</strain>
    </source>
</reference>
<evidence type="ECO:0008006" key="3">
    <source>
        <dbReference type="Google" id="ProtNLM"/>
    </source>
</evidence>
<organism evidence="1 2">
    <name type="scientific">Clostridioides difficile</name>
    <name type="common">Peptoclostridium difficile</name>
    <dbReference type="NCBI Taxonomy" id="1496"/>
    <lineage>
        <taxon>Bacteria</taxon>
        <taxon>Bacillati</taxon>
        <taxon>Bacillota</taxon>
        <taxon>Clostridia</taxon>
        <taxon>Peptostreptococcales</taxon>
        <taxon>Peptostreptococcaceae</taxon>
        <taxon>Clostridioides</taxon>
    </lineage>
</organism>
<dbReference type="RefSeq" id="WP_009899223.1">
    <property type="nucleotide sequence ID" value="NZ_FUQT01000003.1"/>
</dbReference>
<dbReference type="AlphaFoldDB" id="A0AAN6A5T1"/>
<dbReference type="PROSITE" id="PS51257">
    <property type="entry name" value="PROKAR_LIPOPROTEIN"/>
    <property type="match status" value="1"/>
</dbReference>
<gene>
    <name evidence="1" type="ORF">KRM00_002038</name>
</gene>
<name>A0AAN6A5T1_CLODI</name>
<accession>A0AAN6A5T1</accession>